<evidence type="ECO:0000259" key="2">
    <source>
        <dbReference type="Pfam" id="PF05569"/>
    </source>
</evidence>
<keyword evidence="4" id="KW-1185">Reference proteome</keyword>
<feature type="transmembrane region" description="Helical" evidence="1">
    <location>
        <begin position="96"/>
        <end position="118"/>
    </location>
</feature>
<evidence type="ECO:0000313" key="4">
    <source>
        <dbReference type="Proteomes" id="UP001214043"/>
    </source>
</evidence>
<feature type="transmembrane region" description="Helical" evidence="1">
    <location>
        <begin position="34"/>
        <end position="53"/>
    </location>
</feature>
<accession>A0AAF0CF25</accession>
<dbReference type="KEGG" id="hfl:PUV54_13370"/>
<dbReference type="Pfam" id="PF05569">
    <property type="entry name" value="Peptidase_M56"/>
    <property type="match status" value="1"/>
</dbReference>
<evidence type="ECO:0000313" key="3">
    <source>
        <dbReference type="EMBL" id="WDI30944.1"/>
    </source>
</evidence>
<evidence type="ECO:0000256" key="1">
    <source>
        <dbReference type="SAM" id="Phobius"/>
    </source>
</evidence>
<feature type="transmembrane region" description="Helical" evidence="1">
    <location>
        <begin position="304"/>
        <end position="327"/>
    </location>
</feature>
<feature type="transmembrane region" description="Helical" evidence="1">
    <location>
        <begin position="6"/>
        <end position="27"/>
    </location>
</feature>
<name>A0AAF0CF25_9PROT</name>
<dbReference type="InterPro" id="IPR052173">
    <property type="entry name" value="Beta-lactam_resp_regulator"/>
</dbReference>
<feature type="domain" description="Peptidase M56" evidence="2">
    <location>
        <begin position="10"/>
        <end position="294"/>
    </location>
</feature>
<reference evidence="3" key="1">
    <citation type="submission" date="2023-02" db="EMBL/GenBank/DDBJ databases">
        <title>Genome sequence of Hyphococcus flavus.</title>
        <authorList>
            <person name="Rong J.-C."/>
            <person name="Zhao Q."/>
            <person name="Yi M."/>
            <person name="Wu J.-Y."/>
        </authorList>
    </citation>
    <scope>NUCLEOTIDE SEQUENCE</scope>
    <source>
        <strain evidence="3">MCCC 1K03223</strain>
    </source>
</reference>
<dbReference type="PANTHER" id="PTHR34978">
    <property type="entry name" value="POSSIBLE SENSOR-TRANSDUCER PROTEIN BLAR"/>
    <property type="match status" value="1"/>
</dbReference>
<dbReference type="CDD" id="cd07341">
    <property type="entry name" value="M56_BlaR1_MecR1_like"/>
    <property type="match status" value="1"/>
</dbReference>
<organism evidence="3 4">
    <name type="scientific">Hyphococcus flavus</name>
    <dbReference type="NCBI Taxonomy" id="1866326"/>
    <lineage>
        <taxon>Bacteria</taxon>
        <taxon>Pseudomonadati</taxon>
        <taxon>Pseudomonadota</taxon>
        <taxon>Alphaproteobacteria</taxon>
        <taxon>Parvularculales</taxon>
        <taxon>Parvularculaceae</taxon>
        <taxon>Hyphococcus</taxon>
    </lineage>
</organism>
<gene>
    <name evidence="3" type="ORF">PUV54_13370</name>
</gene>
<dbReference type="EMBL" id="CP118166">
    <property type="protein sequence ID" value="WDI30944.1"/>
    <property type="molecule type" value="Genomic_DNA"/>
</dbReference>
<protein>
    <submittedName>
        <fullName evidence="3">M56 family metallopeptidase</fullName>
    </submittedName>
</protein>
<dbReference type="Proteomes" id="UP001214043">
    <property type="component" value="Chromosome"/>
</dbReference>
<proteinExistence type="predicted"/>
<keyword evidence="1" id="KW-0472">Membrane</keyword>
<dbReference type="AlphaFoldDB" id="A0AAF0CF25"/>
<dbReference type="PANTHER" id="PTHR34978:SF3">
    <property type="entry name" value="SLR0241 PROTEIN"/>
    <property type="match status" value="1"/>
</dbReference>
<keyword evidence="1" id="KW-1133">Transmembrane helix</keyword>
<keyword evidence="1" id="KW-0812">Transmembrane</keyword>
<dbReference type="RefSeq" id="WP_274492766.1">
    <property type="nucleotide sequence ID" value="NZ_CP118166.1"/>
</dbReference>
<dbReference type="InterPro" id="IPR008756">
    <property type="entry name" value="Peptidase_M56"/>
</dbReference>
<sequence>MTPIDLIRWLGETSLAVSLLILLVLAIRKPFTNLFGARAAYALWLAPAARLFLPELKILPAPSIQPDTMTWSTIVAPSLEVPVAGMATAASIQFDFTALAAATGLVIWATVAFAWFNIKLEAQSRFVRAKLASSNPAPESIANEARQIASELGLKTLPRIRLSDDETGPCVVGLFKPVIFLPAAFEKGFTRREQYLALTHEIAHVARGDMAATLAALFVQSIQWPNPLAHFAFQKFRTDQEAACDAYVLDRCTSGRNDAGEYAAAIMKSVRAGTSAPAYGLSLAHPVKERLMLLKNQKRNPMRLLAGSASAIAFTAAALGATASYGFQDATETTRIVKNNISVKSVFEADEGESFEVGGEKNIAKVEYENQNGERTLRTYNRRGRLLTENVYAKSEDMPIKEITLNTKDGGARTIPLDRPHKRFHIKTMSSEDAAFSDGDWDIEVMKEGEGHFAFVADDDPNMTRKFAYVVKGGPHGDGFSSLTADCVSTEDGAEPHVFAWQSKDGDSEEQTKVVEHQVVCLNDENGDPEQRAKALKKAIEHMEESAKREAAHREQVIARMREELKELEDKD</sequence>